<dbReference type="PANTHER" id="PTHR13153:SF5">
    <property type="entry name" value="GATOR COMPLEX PROTEIN NPRL3"/>
    <property type="match status" value="1"/>
</dbReference>
<dbReference type="GO" id="GO:0010508">
    <property type="term" value="P:positive regulation of autophagy"/>
    <property type="evidence" value="ECO:0007669"/>
    <property type="project" value="TreeGrafter"/>
</dbReference>
<evidence type="ECO:0000256" key="5">
    <source>
        <dbReference type="RuleBase" id="RU368069"/>
    </source>
</evidence>
<evidence type="ECO:0000256" key="3">
    <source>
        <dbReference type="ARBA" id="ARBA00025376"/>
    </source>
</evidence>
<dbReference type="Pfam" id="PF24064">
    <property type="entry name" value="HTH_NPRL3"/>
    <property type="match status" value="1"/>
</dbReference>
<evidence type="ECO:0000256" key="1">
    <source>
        <dbReference type="ARBA" id="ARBA00010546"/>
    </source>
</evidence>
<dbReference type="GO" id="GO:0038202">
    <property type="term" value="P:TORC1 signaling"/>
    <property type="evidence" value="ECO:0007669"/>
    <property type="project" value="TreeGrafter"/>
</dbReference>
<accession>A0A6A6BN74</accession>
<comment type="similarity">
    <text evidence="1 5">Belongs to the NPR3 family.</text>
</comment>
<protein>
    <recommendedName>
        <fullName evidence="2 5">Nitrogen permease regulator 3</fullName>
    </recommendedName>
    <alternativeName>
        <fullName evidence="4 5">Required for meiotic nuclear division protein 11</fullName>
    </alternativeName>
</protein>
<evidence type="ECO:0000256" key="4">
    <source>
        <dbReference type="ARBA" id="ARBA00030028"/>
    </source>
</evidence>
<dbReference type="GO" id="GO:0051321">
    <property type="term" value="P:meiotic cell cycle"/>
    <property type="evidence" value="ECO:0007669"/>
    <property type="project" value="UniProtKB-UniRule"/>
</dbReference>
<dbReference type="AlphaFoldDB" id="A0A6A6BN74"/>
<dbReference type="GO" id="GO:1990130">
    <property type="term" value="C:GATOR1 complex"/>
    <property type="evidence" value="ECO:0007669"/>
    <property type="project" value="TreeGrafter"/>
</dbReference>
<dbReference type="InterPro" id="IPR005365">
    <property type="entry name" value="Npr3"/>
</dbReference>
<dbReference type="PANTHER" id="PTHR13153">
    <property type="entry name" value="CGTHBA PROTEIN -14 GENE PROTEIN"/>
    <property type="match status" value="1"/>
</dbReference>
<dbReference type="RefSeq" id="XP_033401264.1">
    <property type="nucleotide sequence ID" value="XM_033545572.1"/>
</dbReference>
<feature type="region of interest" description="Disordered" evidence="6">
    <location>
        <begin position="634"/>
        <end position="743"/>
    </location>
</feature>
<feature type="domain" description="GATOR1 complex protein NPRL3 C-terminal HTH" evidence="7">
    <location>
        <begin position="761"/>
        <end position="821"/>
    </location>
</feature>
<dbReference type="Pfam" id="PF03666">
    <property type="entry name" value="NPR3"/>
    <property type="match status" value="1"/>
</dbReference>
<feature type="compositionally biased region" description="Acidic residues" evidence="6">
    <location>
        <begin position="234"/>
        <end position="251"/>
    </location>
</feature>
<feature type="region of interest" description="Disordered" evidence="6">
    <location>
        <begin position="38"/>
        <end position="163"/>
    </location>
</feature>
<keyword evidence="9" id="KW-1185">Reference proteome</keyword>
<evidence type="ECO:0000259" key="7">
    <source>
        <dbReference type="Pfam" id="PF24064"/>
    </source>
</evidence>
<gene>
    <name evidence="8" type="ORF">K452DRAFT_349068</name>
</gene>
<feature type="compositionally biased region" description="Acidic residues" evidence="6">
    <location>
        <begin position="115"/>
        <end position="132"/>
    </location>
</feature>
<evidence type="ECO:0000313" key="8">
    <source>
        <dbReference type="EMBL" id="KAF2145552.1"/>
    </source>
</evidence>
<feature type="compositionally biased region" description="Low complexity" evidence="6">
    <location>
        <begin position="85"/>
        <end position="94"/>
    </location>
</feature>
<dbReference type="OrthoDB" id="434783at2759"/>
<dbReference type="InterPro" id="IPR056603">
    <property type="entry name" value="HTH_NPRL3"/>
</dbReference>
<comment type="subcellular location">
    <subcellularLocation>
        <location evidence="5">Vacuole membrane</location>
        <topology evidence="5">Peripheral membrane protein</topology>
    </subcellularLocation>
</comment>
<dbReference type="GO" id="GO:0005774">
    <property type="term" value="C:vacuolar membrane"/>
    <property type="evidence" value="ECO:0007669"/>
    <property type="project" value="UniProtKB-SubCell"/>
</dbReference>
<reference evidence="8" key="1">
    <citation type="journal article" date="2020" name="Stud. Mycol.">
        <title>101 Dothideomycetes genomes: a test case for predicting lifestyles and emergence of pathogens.</title>
        <authorList>
            <person name="Haridas S."/>
            <person name="Albert R."/>
            <person name="Binder M."/>
            <person name="Bloem J."/>
            <person name="Labutti K."/>
            <person name="Salamov A."/>
            <person name="Andreopoulos B."/>
            <person name="Baker S."/>
            <person name="Barry K."/>
            <person name="Bills G."/>
            <person name="Bluhm B."/>
            <person name="Cannon C."/>
            <person name="Castanera R."/>
            <person name="Culley D."/>
            <person name="Daum C."/>
            <person name="Ezra D."/>
            <person name="Gonzalez J."/>
            <person name="Henrissat B."/>
            <person name="Kuo A."/>
            <person name="Liang C."/>
            <person name="Lipzen A."/>
            <person name="Lutzoni F."/>
            <person name="Magnuson J."/>
            <person name="Mondo S."/>
            <person name="Nolan M."/>
            <person name="Ohm R."/>
            <person name="Pangilinan J."/>
            <person name="Park H.-J."/>
            <person name="Ramirez L."/>
            <person name="Alfaro M."/>
            <person name="Sun H."/>
            <person name="Tritt A."/>
            <person name="Yoshinaga Y."/>
            <person name="Zwiers L.-H."/>
            <person name="Turgeon B."/>
            <person name="Goodwin S."/>
            <person name="Spatafora J."/>
            <person name="Crous P."/>
            <person name="Grigoriev I."/>
        </authorList>
    </citation>
    <scope>NUCLEOTIDE SEQUENCE</scope>
    <source>
        <strain evidence="8">CBS 121167</strain>
    </source>
</reference>
<organism evidence="8 9">
    <name type="scientific">Aplosporella prunicola CBS 121167</name>
    <dbReference type="NCBI Taxonomy" id="1176127"/>
    <lineage>
        <taxon>Eukaryota</taxon>
        <taxon>Fungi</taxon>
        <taxon>Dikarya</taxon>
        <taxon>Ascomycota</taxon>
        <taxon>Pezizomycotina</taxon>
        <taxon>Dothideomycetes</taxon>
        <taxon>Dothideomycetes incertae sedis</taxon>
        <taxon>Botryosphaeriales</taxon>
        <taxon>Aplosporellaceae</taxon>
        <taxon>Aplosporella</taxon>
    </lineage>
</organism>
<name>A0A6A6BN74_9PEZI</name>
<dbReference type="GO" id="GO:1904262">
    <property type="term" value="P:negative regulation of TORC1 signaling"/>
    <property type="evidence" value="ECO:0007669"/>
    <property type="project" value="TreeGrafter"/>
</dbReference>
<dbReference type="GO" id="GO:0034198">
    <property type="term" value="P:cellular response to amino acid starvation"/>
    <property type="evidence" value="ECO:0007669"/>
    <property type="project" value="TreeGrafter"/>
</dbReference>
<comment type="function">
    <text evidence="3 5">Mediates inactivation of the TORC1 complex in response to amino acid starvation. Required for meiotic nuclear division.</text>
</comment>
<evidence type="ECO:0000256" key="2">
    <source>
        <dbReference type="ARBA" id="ARBA00017880"/>
    </source>
</evidence>
<evidence type="ECO:0000256" key="6">
    <source>
        <dbReference type="SAM" id="MobiDB-lite"/>
    </source>
</evidence>
<feature type="compositionally biased region" description="Basic and acidic residues" evidence="6">
    <location>
        <begin position="634"/>
        <end position="655"/>
    </location>
</feature>
<keyword evidence="5" id="KW-0469">Meiosis</keyword>
<sequence length="830" mass="91565">MPHHLLPPNPSLVAILLVIKTSSGPRLVFHYPPNPACSSSALPANPQWYSNGTSTGTDDEDTSSTSSTEWNTDSDEEEEDGGSRAGSIASTRGTSRLRDGSRSRRGAKSLKSQTDVDEDADDDVDGLGEEDGMVIVRTSSGHGAMGGKKGGGPQDSDGKPDWDKLLGFKSEGLEKLLCPGKKFRKRKFEVGLEGLCFLGCPMFAKEGAGWKKKRRRRKGANDAQEDASQKPTPEAEESDENAPADAEDEGIEIMTPDKTSPRLELPSGYEAGYGHVLSSNVSDAGSDTKSASTTSGPSEMTMFNIVFVLNPPALEYQLRSQEMYDNAIKKFAKDLKHEQRASNYVWRESKTILAIKNKAKDGREGTTSLWHSILSTSSLARSIAILFDSLSNSKIAHIHLETLADASYQIPQAPSTPYLSRATDPQMPGLWLTTANLPDDGDEGVFNVTLTPHHALLLLEDKETLLREIEGDAKEHSAQLAFYISNLTPTKSLQKLATLHKIPVADLEFIAAHLIYWRRARAIPPLHQRDTYIVSPNADMRKLPQAIPAYATRFPTLPSLPKMLSMLSTQQPRTYGSFIPSKDHRHAYMEILAWLMRGGWVTQLRTFAWIRVSPEVQAEVAAIMEREAKDATRAAIQHARDRRAAMGDHSDDASDRATIASDDAPSTPHRKSPRDSESSGHAALSETSSIRSPRAAFHTSPRDSQHKASPLHASYSASATSDFHGTPATPRRPHLSHSFHAASKDPADYQPRMIYSPQKANALEARWIEHIKNGFEDSDVQSMFPVLQKYFDGRHALDDIAGREGIKRKRVWGVLGVMRERNVLFVMRHW</sequence>
<feature type="region of interest" description="Disordered" evidence="6">
    <location>
        <begin position="209"/>
        <end position="266"/>
    </location>
</feature>
<evidence type="ECO:0000313" key="9">
    <source>
        <dbReference type="Proteomes" id="UP000799438"/>
    </source>
</evidence>
<dbReference type="Proteomes" id="UP000799438">
    <property type="component" value="Unassembled WGS sequence"/>
</dbReference>
<keyword evidence="5" id="KW-0732">Signal</keyword>
<dbReference type="EMBL" id="ML995477">
    <property type="protein sequence ID" value="KAF2145552.1"/>
    <property type="molecule type" value="Genomic_DNA"/>
</dbReference>
<feature type="compositionally biased region" description="Gly residues" evidence="6">
    <location>
        <begin position="143"/>
        <end position="153"/>
    </location>
</feature>
<proteinExistence type="inferred from homology"/>
<dbReference type="GeneID" id="54303080"/>